<evidence type="ECO:0000313" key="2">
    <source>
        <dbReference type="Proteomes" id="UP000185744"/>
    </source>
</evidence>
<reference evidence="1" key="1">
    <citation type="submission" date="2016-12" db="EMBL/GenBank/DDBJ databases">
        <title>Discovery of methanogenic haloarchaea.</title>
        <authorList>
            <person name="Sorokin D.Y."/>
            <person name="Makarova K.S."/>
            <person name="Abbas B."/>
            <person name="Ferrer M."/>
            <person name="Golyshin P.N."/>
        </authorList>
    </citation>
    <scope>NUCLEOTIDE SEQUENCE [LARGE SCALE GENOMIC DNA]</scope>
    <source>
        <strain evidence="1">HMET1</strain>
    </source>
</reference>
<name>A0A1Q6DWY9_METT1</name>
<dbReference type="EMBL" id="MSDW01000001">
    <property type="protein sequence ID" value="OKY78871.1"/>
    <property type="molecule type" value="Genomic_DNA"/>
</dbReference>
<keyword evidence="2" id="KW-1185">Reference proteome</keyword>
<accession>A0A1Q6DWY9</accession>
<protein>
    <submittedName>
        <fullName evidence="1">IS605 OrfB-like transposable element containing RNAse H-like and Zn finger domain</fullName>
    </submittedName>
</protein>
<evidence type="ECO:0000313" key="1">
    <source>
        <dbReference type="EMBL" id="OKY78871.1"/>
    </source>
</evidence>
<comment type="caution">
    <text evidence="1">The sequence shown here is derived from an EMBL/GenBank/DDBJ whole genome shotgun (WGS) entry which is preliminary data.</text>
</comment>
<dbReference type="AlphaFoldDB" id="A0A1Q6DWY9"/>
<dbReference type="Proteomes" id="UP000185744">
    <property type="component" value="Unassembled WGS sequence"/>
</dbReference>
<proteinExistence type="predicted"/>
<dbReference type="STRING" id="1903181.BTN85_1375"/>
<dbReference type="InParanoid" id="A0A1Q6DWY9"/>
<gene>
    <name evidence="1" type="ORF">BTN85_1375</name>
</gene>
<sequence length="214" mass="26210">MLYVRKMKKSLRQNLRGLTKQEYEILKKMSHKSKDLYNETLYEVRQFFFNNGEYLSYYDAYERLKGESENYRVLPSQMAQQTMKHVDKAFKSFFNLIKKKREGKYDAEAHPPRYLDKDGYFSLIYPNQSFQVKEDHIRIGVPKNFREKYGYDKKEIRIDFTYEKLKQSHIDIKQLHIIPRAKAQYFEYRIIYEEEKKTNRYQGGYLVKYRFGVR</sequence>
<organism evidence="1 2">
    <name type="scientific">Methanohalarchaeum thermophilum</name>
    <dbReference type="NCBI Taxonomy" id="1903181"/>
    <lineage>
        <taxon>Archaea</taxon>
        <taxon>Methanobacteriati</taxon>
        <taxon>Methanobacteriota</taxon>
        <taxon>Methanonatronarchaeia</taxon>
        <taxon>Methanonatronarchaeales</taxon>
        <taxon>Methanonatronarchaeaceae</taxon>
        <taxon>Candidatus Methanohalarchaeum</taxon>
    </lineage>
</organism>